<proteinExistence type="predicted"/>
<dbReference type="InterPro" id="IPR016155">
    <property type="entry name" value="Mopterin_synth/thiamin_S_b"/>
</dbReference>
<dbReference type="SUPFAM" id="SSF54285">
    <property type="entry name" value="MoaD/ThiS"/>
    <property type="match status" value="1"/>
</dbReference>
<sequence length="79" mass="8618">MVRIVYLGKFADWAGRDEEEFEAPLDWEGLAQRVEPRIAEELRGDRAHISLDGVVLADKQALSAKDGSEVALLPPVSGG</sequence>
<comment type="caution">
    <text evidence="1">The sequence shown here is derived from an EMBL/GenBank/DDBJ whole genome shotgun (WGS) entry which is preliminary data.</text>
</comment>
<dbReference type="AlphaFoldDB" id="A0A844ZCZ1"/>
<accession>A0A844ZCZ1</accession>
<keyword evidence="2" id="KW-1185">Reference proteome</keyword>
<dbReference type="EMBL" id="WTYW01000001">
    <property type="protein sequence ID" value="MXO84877.1"/>
    <property type="molecule type" value="Genomic_DNA"/>
</dbReference>
<dbReference type="Pfam" id="PF02597">
    <property type="entry name" value="ThiS"/>
    <property type="match status" value="1"/>
</dbReference>
<dbReference type="InterPro" id="IPR012675">
    <property type="entry name" value="Beta-grasp_dom_sf"/>
</dbReference>
<evidence type="ECO:0000313" key="2">
    <source>
        <dbReference type="Proteomes" id="UP000433104"/>
    </source>
</evidence>
<dbReference type="RefSeq" id="WP_160681380.1">
    <property type="nucleotide sequence ID" value="NZ_WTYW01000001.1"/>
</dbReference>
<evidence type="ECO:0000313" key="1">
    <source>
        <dbReference type="EMBL" id="MXO84877.1"/>
    </source>
</evidence>
<organism evidence="1 2">
    <name type="scientific">Parapontixanthobacter aurantiacus</name>
    <dbReference type="NCBI Taxonomy" id="1463599"/>
    <lineage>
        <taxon>Bacteria</taxon>
        <taxon>Pseudomonadati</taxon>
        <taxon>Pseudomonadota</taxon>
        <taxon>Alphaproteobacteria</taxon>
        <taxon>Sphingomonadales</taxon>
        <taxon>Erythrobacteraceae</taxon>
        <taxon>Parapontixanthobacter</taxon>
    </lineage>
</organism>
<dbReference type="InterPro" id="IPR003749">
    <property type="entry name" value="ThiS/MoaD-like"/>
</dbReference>
<reference evidence="1 2" key="1">
    <citation type="submission" date="2019-12" db="EMBL/GenBank/DDBJ databases">
        <title>Genomic-based taxomic classification of the family Erythrobacteraceae.</title>
        <authorList>
            <person name="Xu L."/>
        </authorList>
    </citation>
    <scope>NUCLEOTIDE SEQUENCE [LARGE SCALE GENOMIC DNA]</scope>
    <source>
        <strain evidence="1 2">MCCC 1A09962</strain>
    </source>
</reference>
<gene>
    <name evidence="1" type="ORF">GRI38_02360</name>
</gene>
<dbReference type="OrthoDB" id="9800712at2"/>
<name>A0A844ZCZ1_9SPHN</name>
<dbReference type="Proteomes" id="UP000433104">
    <property type="component" value="Unassembled WGS sequence"/>
</dbReference>
<protein>
    <submittedName>
        <fullName evidence="1">MoaD/ThiS family protein</fullName>
    </submittedName>
</protein>
<dbReference type="Gene3D" id="3.10.20.30">
    <property type="match status" value="1"/>
</dbReference>